<proteinExistence type="inferred from homology"/>
<comment type="similarity">
    <text evidence="1 3">Belongs to the FlgD family.</text>
</comment>
<dbReference type="RefSeq" id="WP_066197138.1">
    <property type="nucleotide sequence ID" value="NZ_JAFDQP010000005.1"/>
</dbReference>
<organism evidence="4 5">
    <name type="scientific">Cytobacillus horneckiae</name>
    <dbReference type="NCBI Taxonomy" id="549687"/>
    <lineage>
        <taxon>Bacteria</taxon>
        <taxon>Bacillati</taxon>
        <taxon>Bacillota</taxon>
        <taxon>Bacilli</taxon>
        <taxon>Bacillales</taxon>
        <taxon>Bacillaceae</taxon>
        <taxon>Cytobacillus</taxon>
    </lineage>
</organism>
<keyword evidence="4" id="KW-0969">Cilium</keyword>
<evidence type="ECO:0000256" key="1">
    <source>
        <dbReference type="ARBA" id="ARBA00010577"/>
    </source>
</evidence>
<comment type="function">
    <text evidence="3">Required for flagellar hook formation. May act as a scaffolding protein.</text>
</comment>
<dbReference type="Proteomes" id="UP000233343">
    <property type="component" value="Unassembled WGS sequence"/>
</dbReference>
<accession>A0A2N0ZLZ8</accession>
<dbReference type="EMBL" id="PISD01000007">
    <property type="protein sequence ID" value="PKG30551.1"/>
    <property type="molecule type" value="Genomic_DNA"/>
</dbReference>
<gene>
    <name evidence="4" type="ORF">CWS20_02770</name>
</gene>
<comment type="caution">
    <text evidence="4">The sequence shown here is derived from an EMBL/GenBank/DDBJ whole genome shotgun (WGS) entry which is preliminary data.</text>
</comment>
<sequence>MTNTIDPSLLLSDYQKQQRKTGNDILGKDDFLKLLMVQLQNQDPTSPMDDKEFITQMATFSTLEQMTNIGSTMEKMMGLQEQNQLIAYNQFVGKDVVWHRIKEDGKEVEIEEGKGTIASIQFKDQGVLFILDDGTSLEPANISQVNETGLNENYMIQASMMIGKKVTYLNEDKEEQTASIQSVSFKDGKALFHLSNDEKTSITSSQIIKIEAN</sequence>
<dbReference type="AlphaFoldDB" id="A0A2N0ZLZ8"/>
<reference evidence="4 5" key="1">
    <citation type="journal article" date="2010" name="Int. J. Syst. Evol. Microbiol.">
        <title>Bacillus horneckiae sp. nov., isolated from a spacecraft-assembly clean room.</title>
        <authorList>
            <person name="Vaishampayan P."/>
            <person name="Probst A."/>
            <person name="Krishnamurthi S."/>
            <person name="Ghosh S."/>
            <person name="Osman S."/>
            <person name="McDowall A."/>
            <person name="Ruckmani A."/>
            <person name="Mayilraj S."/>
            <person name="Venkateswaran K."/>
        </authorList>
    </citation>
    <scope>NUCLEOTIDE SEQUENCE [LARGE SCALE GENOMIC DNA]</scope>
    <source>
        <strain evidence="5">1PO1SC</strain>
    </source>
</reference>
<name>A0A2N0ZLZ8_9BACI</name>
<dbReference type="NCBIfam" id="NF007197">
    <property type="entry name" value="PRK09618.1"/>
    <property type="match status" value="1"/>
</dbReference>
<keyword evidence="5" id="KW-1185">Reference proteome</keyword>
<keyword evidence="4" id="KW-0966">Cell projection</keyword>
<dbReference type="Pfam" id="PF03963">
    <property type="entry name" value="FlgD"/>
    <property type="match status" value="1"/>
</dbReference>
<keyword evidence="4" id="KW-0282">Flagellum</keyword>
<evidence type="ECO:0000256" key="3">
    <source>
        <dbReference type="RuleBase" id="RU362076"/>
    </source>
</evidence>
<evidence type="ECO:0000313" key="5">
    <source>
        <dbReference type="Proteomes" id="UP000233343"/>
    </source>
</evidence>
<dbReference type="InterPro" id="IPR005648">
    <property type="entry name" value="FlgD"/>
</dbReference>
<keyword evidence="2 3" id="KW-1005">Bacterial flagellum biogenesis</keyword>
<dbReference type="GO" id="GO:0044781">
    <property type="term" value="P:bacterial-type flagellum organization"/>
    <property type="evidence" value="ECO:0007669"/>
    <property type="project" value="UniProtKB-UniRule"/>
</dbReference>
<protein>
    <recommendedName>
        <fullName evidence="3">Basal-body rod modification protein FlgD</fullName>
    </recommendedName>
</protein>
<evidence type="ECO:0000256" key="2">
    <source>
        <dbReference type="ARBA" id="ARBA00022795"/>
    </source>
</evidence>
<evidence type="ECO:0000313" key="4">
    <source>
        <dbReference type="EMBL" id="PKG30551.1"/>
    </source>
</evidence>